<dbReference type="Proteomes" id="UP000234211">
    <property type="component" value="Unassembled WGS sequence"/>
</dbReference>
<evidence type="ECO:0000259" key="2">
    <source>
        <dbReference type="Pfam" id="PF10988"/>
    </source>
</evidence>
<dbReference type="Gene3D" id="2.160.20.120">
    <property type="match status" value="1"/>
</dbReference>
<dbReference type="Pfam" id="PF10988">
    <property type="entry name" value="DUF2807"/>
    <property type="match status" value="1"/>
</dbReference>
<keyword evidence="1" id="KW-1133">Transmembrane helix</keyword>
<dbReference type="RefSeq" id="WP_233898904.1">
    <property type="nucleotide sequence ID" value="NZ_JAJGWR010000004.1"/>
</dbReference>
<accession>A0A2H1YK60</accession>
<protein>
    <recommendedName>
        <fullName evidence="2">Putative auto-transporter adhesin head GIN domain-containing protein</fullName>
    </recommendedName>
</protein>
<organism evidence="3 4">
    <name type="scientific">Tenacibaculum piscium</name>
    <dbReference type="NCBI Taxonomy" id="1458515"/>
    <lineage>
        <taxon>Bacteria</taxon>
        <taxon>Pseudomonadati</taxon>
        <taxon>Bacteroidota</taxon>
        <taxon>Flavobacteriia</taxon>
        <taxon>Flavobacteriales</taxon>
        <taxon>Flavobacteriaceae</taxon>
        <taxon>Tenacibaculum</taxon>
    </lineage>
</organism>
<reference evidence="4" key="1">
    <citation type="submission" date="2017-11" db="EMBL/GenBank/DDBJ databases">
        <authorList>
            <person name="Duchaud E."/>
        </authorList>
    </citation>
    <scope>NUCLEOTIDE SEQUENCE [LARGE SCALE GENOMIC DNA]</scope>
    <source>
        <strain evidence="4">Tenacibaculum sp. TNO020</strain>
    </source>
</reference>
<feature type="domain" description="Putative auto-transporter adhesin head GIN" evidence="2">
    <location>
        <begin position="57"/>
        <end position="237"/>
    </location>
</feature>
<evidence type="ECO:0000313" key="3">
    <source>
        <dbReference type="EMBL" id="SOS75896.1"/>
    </source>
</evidence>
<name>A0A2H1YK60_9FLAO</name>
<evidence type="ECO:0000313" key="4">
    <source>
        <dbReference type="Proteomes" id="UP000234211"/>
    </source>
</evidence>
<keyword evidence="1" id="KW-0472">Membrane</keyword>
<keyword evidence="4" id="KW-1185">Reference proteome</keyword>
<evidence type="ECO:0000256" key="1">
    <source>
        <dbReference type="SAM" id="Phobius"/>
    </source>
</evidence>
<dbReference type="EMBL" id="OENF01000042">
    <property type="protein sequence ID" value="SOS75896.1"/>
    <property type="molecule type" value="Genomic_DNA"/>
</dbReference>
<dbReference type="GeneID" id="86943691"/>
<feature type="transmembrane region" description="Helical" evidence="1">
    <location>
        <begin position="33"/>
        <end position="51"/>
    </location>
</feature>
<proteinExistence type="predicted"/>
<sequence>MNINVSSIKTIDKTIDKTTDKGTAKTTGMIKKIIFLSLLLMPILASAQTTITTTLGDFSKVKVFNGIDVYLVKSAENKVVITGDKSEKVIIKNKNKTLKISLQFPETTADGTVKITLYYAAALKIIDANEGAIITTKLIEQPQIEIKAQEGAFINMVVNVKHLKVKTSSGAVIKLSGTAKNQTVDANLGGMYHGYKVTVTDLNYVRAGSGAKVEVNSGETLDAKVSFGGSIFYKGTPEIVKEKKVIGGVIEHRI</sequence>
<dbReference type="AlphaFoldDB" id="A0A2H1YK60"/>
<dbReference type="InterPro" id="IPR021255">
    <property type="entry name" value="DUF2807"/>
</dbReference>
<gene>
    <name evidence="3" type="ORF">TNO020_70205</name>
</gene>
<keyword evidence="1" id="KW-0812">Transmembrane</keyword>